<feature type="region of interest" description="Disordered" evidence="1">
    <location>
        <begin position="1"/>
        <end position="42"/>
    </location>
</feature>
<organism evidence="2 3">
    <name type="scientific">Panicum miliaceum</name>
    <name type="common">Proso millet</name>
    <name type="synonym">Broomcorn millet</name>
    <dbReference type="NCBI Taxonomy" id="4540"/>
    <lineage>
        <taxon>Eukaryota</taxon>
        <taxon>Viridiplantae</taxon>
        <taxon>Streptophyta</taxon>
        <taxon>Embryophyta</taxon>
        <taxon>Tracheophyta</taxon>
        <taxon>Spermatophyta</taxon>
        <taxon>Magnoliopsida</taxon>
        <taxon>Liliopsida</taxon>
        <taxon>Poales</taxon>
        <taxon>Poaceae</taxon>
        <taxon>PACMAD clade</taxon>
        <taxon>Panicoideae</taxon>
        <taxon>Panicodae</taxon>
        <taxon>Paniceae</taxon>
        <taxon>Panicinae</taxon>
        <taxon>Panicum</taxon>
        <taxon>Panicum sect. Panicum</taxon>
    </lineage>
</organism>
<dbReference type="EMBL" id="PQIB02000009">
    <property type="protein sequence ID" value="RLM98840.1"/>
    <property type="molecule type" value="Genomic_DNA"/>
</dbReference>
<gene>
    <name evidence="2" type="ORF">C2845_PM06G26660</name>
</gene>
<protein>
    <submittedName>
        <fullName evidence="2">Uncharacterized protein</fullName>
    </submittedName>
</protein>
<dbReference type="AlphaFoldDB" id="A0A3L6R970"/>
<feature type="compositionally biased region" description="Basic and acidic residues" evidence="1">
    <location>
        <begin position="22"/>
        <end position="39"/>
    </location>
</feature>
<accession>A0A3L6R970</accession>
<comment type="caution">
    <text evidence="2">The sequence shown here is derived from an EMBL/GenBank/DDBJ whole genome shotgun (WGS) entry which is preliminary data.</text>
</comment>
<evidence type="ECO:0000313" key="3">
    <source>
        <dbReference type="Proteomes" id="UP000275267"/>
    </source>
</evidence>
<dbReference type="Proteomes" id="UP000275267">
    <property type="component" value="Unassembled WGS sequence"/>
</dbReference>
<proteinExistence type="predicted"/>
<sequence>MKDMRALHTKPHKMGRKGYAGKRKDWEEEDEKVSAEGKDNPWMQFPGRSRLYLRARSDKGIESGNITFTSPSVLALAERVKAIAAKASDEEDLQADGPSCQELHNHYMLESANGVENIGVQYDACHFETEKPDNFYDGFSDLYDLLNLDTMDVSLLRCFSFSFGNYMKTKGMKQKSKVTKLMHRTNFQDYKAPPGPIIKETYEMIREMLYNFIVKDVIQPDSAFYYCSRWLPNPGSFQDAAKKQASPIGLAELKVTGIMLSPLP</sequence>
<reference evidence="3" key="1">
    <citation type="journal article" date="2019" name="Nat. Commun.">
        <title>The genome of broomcorn millet.</title>
        <authorList>
            <person name="Zou C."/>
            <person name="Miki D."/>
            <person name="Li D."/>
            <person name="Tang Q."/>
            <person name="Xiao L."/>
            <person name="Rajput S."/>
            <person name="Deng P."/>
            <person name="Jia W."/>
            <person name="Huang R."/>
            <person name="Zhang M."/>
            <person name="Sun Y."/>
            <person name="Hu J."/>
            <person name="Fu X."/>
            <person name="Schnable P.S."/>
            <person name="Li F."/>
            <person name="Zhang H."/>
            <person name="Feng B."/>
            <person name="Zhu X."/>
            <person name="Liu R."/>
            <person name="Schnable J.C."/>
            <person name="Zhu J.-K."/>
            <person name="Zhang H."/>
        </authorList>
    </citation>
    <scope>NUCLEOTIDE SEQUENCE [LARGE SCALE GENOMIC DNA]</scope>
</reference>
<feature type="compositionally biased region" description="Basic residues" evidence="1">
    <location>
        <begin position="7"/>
        <end position="21"/>
    </location>
</feature>
<name>A0A3L6R970_PANMI</name>
<evidence type="ECO:0000313" key="2">
    <source>
        <dbReference type="EMBL" id="RLM98840.1"/>
    </source>
</evidence>
<evidence type="ECO:0000256" key="1">
    <source>
        <dbReference type="SAM" id="MobiDB-lite"/>
    </source>
</evidence>
<keyword evidence="3" id="KW-1185">Reference proteome</keyword>
<dbReference type="OrthoDB" id="721918at2759"/>